<keyword evidence="2" id="KW-0479">Metal-binding</keyword>
<feature type="non-terminal residue" evidence="6">
    <location>
        <position position="148"/>
    </location>
</feature>
<keyword evidence="4" id="KW-0411">Iron-sulfur</keyword>
<dbReference type="PROSITE" id="PS00198">
    <property type="entry name" value="4FE4S_FER_1"/>
    <property type="match status" value="1"/>
</dbReference>
<evidence type="ECO:0000259" key="5">
    <source>
        <dbReference type="PROSITE" id="PS51379"/>
    </source>
</evidence>
<dbReference type="PROSITE" id="PS51379">
    <property type="entry name" value="4FE4S_FER_2"/>
    <property type="match status" value="1"/>
</dbReference>
<keyword evidence="1" id="KW-0004">4Fe-4S</keyword>
<evidence type="ECO:0000313" key="6">
    <source>
        <dbReference type="EMBL" id="GAG15667.1"/>
    </source>
</evidence>
<gene>
    <name evidence="6" type="ORF">S01H1_52352</name>
</gene>
<dbReference type="AlphaFoldDB" id="X0VX11"/>
<dbReference type="GO" id="GO:0046872">
    <property type="term" value="F:metal ion binding"/>
    <property type="evidence" value="ECO:0007669"/>
    <property type="project" value="UniProtKB-KW"/>
</dbReference>
<dbReference type="PANTHER" id="PTHR24960:SF79">
    <property type="entry name" value="PHOTOSYSTEM I IRON-SULFUR CENTER"/>
    <property type="match status" value="1"/>
</dbReference>
<dbReference type="InterPro" id="IPR017900">
    <property type="entry name" value="4Fe4S_Fe_S_CS"/>
</dbReference>
<dbReference type="GO" id="GO:0051539">
    <property type="term" value="F:4 iron, 4 sulfur cluster binding"/>
    <property type="evidence" value="ECO:0007669"/>
    <property type="project" value="UniProtKB-KW"/>
</dbReference>
<comment type="caution">
    <text evidence="6">The sequence shown here is derived from an EMBL/GenBank/DDBJ whole genome shotgun (WGS) entry which is preliminary data.</text>
</comment>
<evidence type="ECO:0000256" key="3">
    <source>
        <dbReference type="ARBA" id="ARBA00023004"/>
    </source>
</evidence>
<dbReference type="SUPFAM" id="SSF54862">
    <property type="entry name" value="4Fe-4S ferredoxins"/>
    <property type="match status" value="1"/>
</dbReference>
<dbReference type="PANTHER" id="PTHR24960">
    <property type="entry name" value="PHOTOSYSTEM I IRON-SULFUR CENTER-RELATED"/>
    <property type="match status" value="1"/>
</dbReference>
<sequence length="148" mass="15447">MEINEEKCVGCGNCHAVCPMGAISLNSKGKSVVNQDKCVECSTCYRVLRDEGYGATFVGAVRSVLSALRLQYMAAVDVCPTGALEPPELEYPRSLRAAFSDPTVVHAGTGVGGRGTEEIKTNDVTGRLGDGEAGIVVELGRPGAGAHF</sequence>
<dbReference type="Pfam" id="PF00037">
    <property type="entry name" value="Fer4"/>
    <property type="match status" value="1"/>
</dbReference>
<dbReference type="InterPro" id="IPR017896">
    <property type="entry name" value="4Fe4S_Fe-S-bd"/>
</dbReference>
<evidence type="ECO:0000256" key="4">
    <source>
        <dbReference type="ARBA" id="ARBA00023014"/>
    </source>
</evidence>
<evidence type="ECO:0000256" key="1">
    <source>
        <dbReference type="ARBA" id="ARBA00022485"/>
    </source>
</evidence>
<accession>X0VX11</accession>
<name>X0VX11_9ZZZZ</name>
<dbReference type="Gene3D" id="3.30.70.20">
    <property type="match status" value="2"/>
</dbReference>
<protein>
    <recommendedName>
        <fullName evidence="5">4Fe-4S ferredoxin-type domain-containing protein</fullName>
    </recommendedName>
</protein>
<keyword evidence="3" id="KW-0408">Iron</keyword>
<evidence type="ECO:0000256" key="2">
    <source>
        <dbReference type="ARBA" id="ARBA00022723"/>
    </source>
</evidence>
<proteinExistence type="predicted"/>
<dbReference type="InterPro" id="IPR050157">
    <property type="entry name" value="PSI_iron-sulfur_center"/>
</dbReference>
<organism evidence="6">
    <name type="scientific">marine sediment metagenome</name>
    <dbReference type="NCBI Taxonomy" id="412755"/>
    <lineage>
        <taxon>unclassified sequences</taxon>
        <taxon>metagenomes</taxon>
        <taxon>ecological metagenomes</taxon>
    </lineage>
</organism>
<dbReference type="EMBL" id="BARS01033835">
    <property type="protein sequence ID" value="GAG15667.1"/>
    <property type="molecule type" value="Genomic_DNA"/>
</dbReference>
<feature type="domain" description="4Fe-4S ferredoxin-type" evidence="5">
    <location>
        <begin position="1"/>
        <end position="28"/>
    </location>
</feature>
<reference evidence="6" key="1">
    <citation type="journal article" date="2014" name="Front. Microbiol.">
        <title>High frequency of phylogenetically diverse reductive dehalogenase-homologous genes in deep subseafloor sedimentary metagenomes.</title>
        <authorList>
            <person name="Kawai M."/>
            <person name="Futagami T."/>
            <person name="Toyoda A."/>
            <person name="Takaki Y."/>
            <person name="Nishi S."/>
            <person name="Hori S."/>
            <person name="Arai W."/>
            <person name="Tsubouchi T."/>
            <person name="Morono Y."/>
            <person name="Uchiyama I."/>
            <person name="Ito T."/>
            <person name="Fujiyama A."/>
            <person name="Inagaki F."/>
            <person name="Takami H."/>
        </authorList>
    </citation>
    <scope>NUCLEOTIDE SEQUENCE</scope>
    <source>
        <strain evidence="6">Expedition CK06-06</strain>
    </source>
</reference>